<dbReference type="AlphaFoldDB" id="A0A382X8H5"/>
<keyword evidence="3" id="KW-0378">Hydrolase</keyword>
<dbReference type="PROSITE" id="PS51855">
    <property type="entry name" value="MGS"/>
    <property type="match status" value="1"/>
</dbReference>
<evidence type="ECO:0000256" key="3">
    <source>
        <dbReference type="ARBA" id="ARBA00022801"/>
    </source>
</evidence>
<dbReference type="InterPro" id="IPR011607">
    <property type="entry name" value="MGS-like_dom"/>
</dbReference>
<dbReference type="GO" id="GO:0005829">
    <property type="term" value="C:cytosol"/>
    <property type="evidence" value="ECO:0007669"/>
    <property type="project" value="TreeGrafter"/>
</dbReference>
<dbReference type="CDD" id="cd01421">
    <property type="entry name" value="IMPCH"/>
    <property type="match status" value="1"/>
</dbReference>
<dbReference type="SUPFAM" id="SSF52335">
    <property type="entry name" value="Methylglyoxal synthase-like"/>
    <property type="match status" value="1"/>
</dbReference>
<dbReference type="PANTHER" id="PTHR11692:SF0">
    <property type="entry name" value="BIFUNCTIONAL PURINE BIOSYNTHESIS PROTEIN ATIC"/>
    <property type="match status" value="1"/>
</dbReference>
<feature type="non-terminal residue" evidence="6">
    <location>
        <position position="207"/>
    </location>
</feature>
<dbReference type="GO" id="GO:0004643">
    <property type="term" value="F:phosphoribosylaminoimidazolecarboxamide formyltransferase activity"/>
    <property type="evidence" value="ECO:0007669"/>
    <property type="project" value="InterPro"/>
</dbReference>
<evidence type="ECO:0000256" key="2">
    <source>
        <dbReference type="ARBA" id="ARBA00022755"/>
    </source>
</evidence>
<dbReference type="FunFam" id="3.40.50.1380:FF:000001">
    <property type="entry name" value="Bifunctional purine biosynthesis protein PurH"/>
    <property type="match status" value="1"/>
</dbReference>
<evidence type="ECO:0000259" key="5">
    <source>
        <dbReference type="PROSITE" id="PS51855"/>
    </source>
</evidence>
<evidence type="ECO:0000256" key="1">
    <source>
        <dbReference type="ARBA" id="ARBA00022679"/>
    </source>
</evidence>
<protein>
    <recommendedName>
        <fullName evidence="5">MGS-like domain-containing protein</fullName>
    </recommendedName>
</protein>
<accession>A0A382X8H5</accession>
<dbReference type="GO" id="GO:0006189">
    <property type="term" value="P:'de novo' IMP biosynthetic process"/>
    <property type="evidence" value="ECO:0007669"/>
    <property type="project" value="TreeGrafter"/>
</dbReference>
<dbReference type="GO" id="GO:0003937">
    <property type="term" value="F:IMP cyclohydrolase activity"/>
    <property type="evidence" value="ECO:0007669"/>
    <property type="project" value="InterPro"/>
</dbReference>
<keyword evidence="2" id="KW-0658">Purine biosynthesis</keyword>
<keyword evidence="1" id="KW-0808">Transferase</keyword>
<dbReference type="Pfam" id="PF02142">
    <property type="entry name" value="MGS"/>
    <property type="match status" value="1"/>
</dbReference>
<reference evidence="6" key="1">
    <citation type="submission" date="2018-05" db="EMBL/GenBank/DDBJ databases">
        <authorList>
            <person name="Lanie J.A."/>
            <person name="Ng W.-L."/>
            <person name="Kazmierczak K.M."/>
            <person name="Andrzejewski T.M."/>
            <person name="Davidsen T.M."/>
            <person name="Wayne K.J."/>
            <person name="Tettelin H."/>
            <person name="Glass J.I."/>
            <person name="Rusch D."/>
            <person name="Podicherti R."/>
            <person name="Tsui H.-C.T."/>
            <person name="Winkler M.E."/>
        </authorList>
    </citation>
    <scope>NUCLEOTIDE SEQUENCE</scope>
</reference>
<evidence type="ECO:0000313" key="6">
    <source>
        <dbReference type="EMBL" id="SVD66648.1"/>
    </source>
</evidence>
<organism evidence="6">
    <name type="scientific">marine metagenome</name>
    <dbReference type="NCBI Taxonomy" id="408172"/>
    <lineage>
        <taxon>unclassified sequences</taxon>
        <taxon>metagenomes</taxon>
        <taxon>ecological metagenomes</taxon>
    </lineage>
</organism>
<dbReference type="EMBL" id="UINC01165322">
    <property type="protein sequence ID" value="SVD66648.1"/>
    <property type="molecule type" value="Genomic_DNA"/>
</dbReference>
<dbReference type="InterPro" id="IPR036914">
    <property type="entry name" value="MGS-like_dom_sf"/>
</dbReference>
<dbReference type="Gene3D" id="3.40.50.1380">
    <property type="entry name" value="Methylglyoxal synthase-like domain"/>
    <property type="match status" value="1"/>
</dbReference>
<evidence type="ECO:0000256" key="4">
    <source>
        <dbReference type="ARBA" id="ARBA00023268"/>
    </source>
</evidence>
<gene>
    <name evidence="6" type="ORF">METZ01_LOCUS419502</name>
</gene>
<dbReference type="Pfam" id="PF01808">
    <property type="entry name" value="AICARFT_IMPCHas"/>
    <property type="match status" value="1"/>
</dbReference>
<name>A0A382X8H5_9ZZZZ</name>
<dbReference type="PANTHER" id="PTHR11692">
    <property type="entry name" value="BIFUNCTIONAL PURINE BIOSYNTHESIS PROTEIN PURH"/>
    <property type="match status" value="1"/>
</dbReference>
<dbReference type="SMART" id="SM00851">
    <property type="entry name" value="MGS"/>
    <property type="match status" value="1"/>
</dbReference>
<dbReference type="InterPro" id="IPR002695">
    <property type="entry name" value="PurH-like"/>
</dbReference>
<feature type="domain" description="MGS-like" evidence="5">
    <location>
        <begin position="10"/>
        <end position="160"/>
    </location>
</feature>
<sequence length="207" mass="22410">MIPTSDALLNAPPARGKVTHALISVFDKSNLETLAKGLHEKGVVLLSSGGTAKHIASLGIPVTEVSAFTQADEVLGGRVKTLHPKIHAGILADRREESHLQDLKKRNYVPIDLVVCNLYPFEQAAATYTNEQQIIENIDIGGPTMVRAAAKNAIGGVTIIVDPQDYGCVMDSLGEQATIDYTLRRELAKKAFGIITQYDQAISSWYL</sequence>
<keyword evidence="4" id="KW-0511">Multifunctional enzyme</keyword>
<proteinExistence type="predicted"/>